<dbReference type="Pfam" id="PF01963">
    <property type="entry name" value="TraB_PrgY_gumN"/>
    <property type="match status" value="1"/>
</dbReference>
<dbReference type="CDD" id="cd14789">
    <property type="entry name" value="Tiki"/>
    <property type="match status" value="1"/>
</dbReference>
<organism evidence="2 3">
    <name type="scientific">Gemmobacter aquaticus</name>
    <dbReference type="NCBI Taxonomy" id="490185"/>
    <lineage>
        <taxon>Bacteria</taxon>
        <taxon>Pseudomonadati</taxon>
        <taxon>Pseudomonadota</taxon>
        <taxon>Alphaproteobacteria</taxon>
        <taxon>Rhodobacterales</taxon>
        <taxon>Paracoccaceae</taxon>
        <taxon>Gemmobacter</taxon>
    </lineage>
</organism>
<dbReference type="InterPro" id="IPR047111">
    <property type="entry name" value="YbaP-like"/>
</dbReference>
<feature type="chain" id="PRO_5036873596" evidence="1">
    <location>
        <begin position="24"/>
        <end position="339"/>
    </location>
</feature>
<dbReference type="EMBL" id="BMLP01000006">
    <property type="protein sequence ID" value="GGO35980.1"/>
    <property type="molecule type" value="Genomic_DNA"/>
</dbReference>
<sequence length="339" mass="36656">MSLKSILRRLAPALFLATLPATIAGGSALARCSGVNLIADLAPADSQALEVATRAHPFSSGNLWRATKGEQSVLLVGTYHLSDDRHATLTARVAGMMEGATALLVEAGPDEEAALKRDLAADPGLLFLTDGPSLMQQFPPEEWAQMAQALAARNVPAIMGAKMQPWYLASILAIPPCDMAEVTAGLGLDHRVMELAKERDIPIRALEPYTTVFRIFDSMSAEEQLAMLRSSLMMEDRVADFSVTLSDAYFRGESRMVWEFLRQLSGQMPGYTPERADAEFAQMEAVLMTERNQSWIPVIEEAAAKGPIVAAFGALHLAGETGVLNLLAESGWQLEQLDG</sequence>
<gene>
    <name evidence="2" type="ORF">GCM10010991_29150</name>
</gene>
<dbReference type="RefSeq" id="WP_146287227.1">
    <property type="nucleotide sequence ID" value="NZ_BMLP01000006.1"/>
</dbReference>
<comment type="caution">
    <text evidence="2">The sequence shown here is derived from an EMBL/GenBank/DDBJ whole genome shotgun (WGS) entry which is preliminary data.</text>
</comment>
<feature type="signal peptide" evidence="1">
    <location>
        <begin position="1"/>
        <end position="23"/>
    </location>
</feature>
<reference evidence="2 3" key="1">
    <citation type="journal article" date="2014" name="Int. J. Syst. Evol. Microbiol.">
        <title>Complete genome sequence of Corynebacterium casei LMG S-19264T (=DSM 44701T), isolated from a smear-ripened cheese.</title>
        <authorList>
            <consortium name="US DOE Joint Genome Institute (JGI-PGF)"/>
            <person name="Walter F."/>
            <person name="Albersmeier A."/>
            <person name="Kalinowski J."/>
            <person name="Ruckert C."/>
        </authorList>
    </citation>
    <scope>NUCLEOTIDE SEQUENCE [LARGE SCALE GENOMIC DNA]</scope>
    <source>
        <strain evidence="2 3">CGMCC 1.7029</strain>
    </source>
</reference>
<dbReference type="Proteomes" id="UP000598196">
    <property type="component" value="Unassembled WGS sequence"/>
</dbReference>
<dbReference type="InterPro" id="IPR002816">
    <property type="entry name" value="TraB/PrgY/GumN_fam"/>
</dbReference>
<protein>
    <submittedName>
        <fullName evidence="2">TraB/GumN family protein</fullName>
    </submittedName>
</protein>
<dbReference type="PANTHER" id="PTHR40590">
    <property type="entry name" value="CYTOPLASMIC PROTEIN-RELATED"/>
    <property type="match status" value="1"/>
</dbReference>
<evidence type="ECO:0000313" key="2">
    <source>
        <dbReference type="EMBL" id="GGO35980.1"/>
    </source>
</evidence>
<evidence type="ECO:0000313" key="3">
    <source>
        <dbReference type="Proteomes" id="UP000598196"/>
    </source>
</evidence>
<dbReference type="AlphaFoldDB" id="A0A917YP14"/>
<keyword evidence="3" id="KW-1185">Reference proteome</keyword>
<accession>A0A917YP14</accession>
<evidence type="ECO:0000256" key="1">
    <source>
        <dbReference type="SAM" id="SignalP"/>
    </source>
</evidence>
<dbReference type="PANTHER" id="PTHR40590:SF1">
    <property type="entry name" value="CYTOPLASMIC PROTEIN"/>
    <property type="match status" value="1"/>
</dbReference>
<proteinExistence type="predicted"/>
<dbReference type="OrthoDB" id="9806326at2"/>
<keyword evidence="1" id="KW-0732">Signal</keyword>
<name>A0A917YP14_9RHOB</name>